<sequence length="154" mass="16062">MELTGDYVQHFFLYLLALGAGVSVATQQVLNGSLRTALASPVWAGLVSYAVGLITMIATVMAFRERVPSWKAIADVPWYAWSGGVFGGAFILLVILLLPSLGAATLFALVIAGQVLAAITLDHFGAFGLTPHPISAARLGGAVLLIAGVVLIRD</sequence>
<name>A0A7Y4GS61_9BRAD</name>
<keyword evidence="1" id="KW-0472">Membrane</keyword>
<protein>
    <submittedName>
        <fullName evidence="2">DMT family transporter</fullName>
    </submittedName>
</protein>
<dbReference type="PANTHER" id="PTHR34821">
    <property type="entry name" value="INNER MEMBRANE PROTEIN YDCZ"/>
    <property type="match status" value="1"/>
</dbReference>
<feature type="transmembrane region" description="Helical" evidence="1">
    <location>
        <begin position="105"/>
        <end position="129"/>
    </location>
</feature>
<keyword evidence="1" id="KW-0812">Transmembrane</keyword>
<dbReference type="AlphaFoldDB" id="A0A7Y4GS61"/>
<keyword evidence="3" id="KW-1185">Reference proteome</keyword>
<comment type="caution">
    <text evidence="2">The sequence shown here is derived from an EMBL/GenBank/DDBJ whole genome shotgun (WGS) entry which is preliminary data.</text>
</comment>
<dbReference type="GO" id="GO:0005886">
    <property type="term" value="C:plasma membrane"/>
    <property type="evidence" value="ECO:0007669"/>
    <property type="project" value="TreeGrafter"/>
</dbReference>
<dbReference type="Proteomes" id="UP000544122">
    <property type="component" value="Unassembled WGS sequence"/>
</dbReference>
<keyword evidence="1" id="KW-1133">Transmembrane helix</keyword>
<evidence type="ECO:0000313" key="2">
    <source>
        <dbReference type="EMBL" id="NOJ40613.1"/>
    </source>
</evidence>
<accession>A0A7Y4GS61</accession>
<dbReference type="Pfam" id="PF04657">
    <property type="entry name" value="DMT_YdcZ"/>
    <property type="match status" value="1"/>
</dbReference>
<dbReference type="InterPro" id="IPR006750">
    <property type="entry name" value="YdcZ"/>
</dbReference>
<organism evidence="2 3">
    <name type="scientific">Bradyrhizobium australiense</name>
    <dbReference type="NCBI Taxonomy" id="2721161"/>
    <lineage>
        <taxon>Bacteria</taxon>
        <taxon>Pseudomonadati</taxon>
        <taxon>Pseudomonadota</taxon>
        <taxon>Alphaproteobacteria</taxon>
        <taxon>Hyphomicrobiales</taxon>
        <taxon>Nitrobacteraceae</taxon>
        <taxon>Bradyrhizobium</taxon>
    </lineage>
</organism>
<gene>
    <name evidence="2" type="ORF">HCN58_13565</name>
</gene>
<dbReference type="PANTHER" id="PTHR34821:SF2">
    <property type="entry name" value="INNER MEMBRANE PROTEIN YDCZ"/>
    <property type="match status" value="1"/>
</dbReference>
<reference evidence="2 3" key="1">
    <citation type="submission" date="2020-03" db="EMBL/GenBank/DDBJ databases">
        <title>Bradyrhizobium diversity isolated from nodules of Indigofera sp.</title>
        <authorList>
            <person name="Klepa M."/>
            <person name="Helene L."/>
            <person name="Hungria M."/>
        </authorList>
    </citation>
    <scope>NUCLEOTIDE SEQUENCE [LARGE SCALE GENOMIC DNA]</scope>
    <source>
        <strain evidence="2 3">WSM 1791</strain>
    </source>
</reference>
<evidence type="ECO:0000256" key="1">
    <source>
        <dbReference type="SAM" id="Phobius"/>
    </source>
</evidence>
<feature type="transmembrane region" description="Helical" evidence="1">
    <location>
        <begin position="12"/>
        <end position="30"/>
    </location>
</feature>
<evidence type="ECO:0000313" key="3">
    <source>
        <dbReference type="Proteomes" id="UP000544122"/>
    </source>
</evidence>
<dbReference type="EMBL" id="JAAVLX010000004">
    <property type="protein sequence ID" value="NOJ40613.1"/>
    <property type="molecule type" value="Genomic_DNA"/>
</dbReference>
<proteinExistence type="predicted"/>
<feature type="transmembrane region" description="Helical" evidence="1">
    <location>
        <begin position="135"/>
        <end position="152"/>
    </location>
</feature>
<feature type="transmembrane region" description="Helical" evidence="1">
    <location>
        <begin position="78"/>
        <end position="98"/>
    </location>
</feature>
<feature type="transmembrane region" description="Helical" evidence="1">
    <location>
        <begin position="42"/>
        <end position="63"/>
    </location>
</feature>